<dbReference type="InterPro" id="IPR036390">
    <property type="entry name" value="WH_DNA-bd_sf"/>
</dbReference>
<proteinExistence type="inferred from homology"/>
<dbReference type="GO" id="GO:0003700">
    <property type="term" value="F:DNA-binding transcription factor activity"/>
    <property type="evidence" value="ECO:0007669"/>
    <property type="project" value="InterPro"/>
</dbReference>
<evidence type="ECO:0000256" key="2">
    <source>
        <dbReference type="ARBA" id="ARBA00023015"/>
    </source>
</evidence>
<dbReference type="Gene3D" id="1.10.10.10">
    <property type="entry name" value="Winged helix-like DNA-binding domain superfamily/Winged helix DNA-binding domain"/>
    <property type="match status" value="1"/>
</dbReference>
<evidence type="ECO:0000313" key="6">
    <source>
        <dbReference type="EMBL" id="RAU18081.1"/>
    </source>
</evidence>
<dbReference type="Gene3D" id="3.40.190.10">
    <property type="entry name" value="Periplasmic binding protein-like II"/>
    <property type="match status" value="2"/>
</dbReference>
<keyword evidence="2" id="KW-0805">Transcription regulation</keyword>
<evidence type="ECO:0000256" key="1">
    <source>
        <dbReference type="ARBA" id="ARBA00009437"/>
    </source>
</evidence>
<dbReference type="GO" id="GO:0000976">
    <property type="term" value="F:transcription cis-regulatory region binding"/>
    <property type="evidence" value="ECO:0007669"/>
    <property type="project" value="TreeGrafter"/>
</dbReference>
<dbReference type="PANTHER" id="PTHR30126">
    <property type="entry name" value="HTH-TYPE TRANSCRIPTIONAL REGULATOR"/>
    <property type="match status" value="1"/>
</dbReference>
<dbReference type="InterPro" id="IPR000847">
    <property type="entry name" value="LysR_HTH_N"/>
</dbReference>
<sequence>MTFKQLEAFYWAASCNNFAVAAKRLNISVSSLSKRISELEGLLNAELFSRSARHAVMTPFGEELLPYALNVLRSADQFQQHANKNLTLSGRCRFGVGELTSLTWLPKMIATIHQRHPDLRVETTVAVGQQLEQGLEAGELDFAIIAGPSTRSVIASYIIGEANFEWVMAATRKDQESEMRPESLVSERLVTLPRGAGTVRILDDWLTQYQVTPAQHLFCENLGALAGMIQQGLAIGFLPSAWAESLIRRGDLIRLQSFPKLRPLSYAFQWRRDDSRLLIQQLRAIAQESINFDRSVCWGR</sequence>
<keyword evidence="4" id="KW-0804">Transcription</keyword>
<dbReference type="CDD" id="cd05466">
    <property type="entry name" value="PBP2_LTTR_substrate"/>
    <property type="match status" value="1"/>
</dbReference>
<dbReference type="SUPFAM" id="SSF46785">
    <property type="entry name" value="Winged helix' DNA-binding domain"/>
    <property type="match status" value="1"/>
</dbReference>
<dbReference type="InterPro" id="IPR005119">
    <property type="entry name" value="LysR_subst-bd"/>
</dbReference>
<reference evidence="6 7" key="1">
    <citation type="submission" date="2018-06" db="EMBL/GenBank/DDBJ databases">
        <title>Nitrincola tibetense sp. nov., isolated from Lake XuguoCo on Tibetan Plateau.</title>
        <authorList>
            <person name="Xing P."/>
        </authorList>
    </citation>
    <scope>NUCLEOTIDE SEQUENCE [LARGE SCALE GENOMIC DNA]</scope>
    <source>
        <strain evidence="7">xg18</strain>
    </source>
</reference>
<dbReference type="AlphaFoldDB" id="A0A364NLZ6"/>
<dbReference type="Pfam" id="PF03466">
    <property type="entry name" value="LysR_substrate"/>
    <property type="match status" value="1"/>
</dbReference>
<accession>A0A364NLZ6</accession>
<gene>
    <name evidence="6" type="ORF">DN062_09875</name>
</gene>
<evidence type="ECO:0000313" key="7">
    <source>
        <dbReference type="Proteomes" id="UP000250744"/>
    </source>
</evidence>
<dbReference type="InterPro" id="IPR036388">
    <property type="entry name" value="WH-like_DNA-bd_sf"/>
</dbReference>
<comment type="caution">
    <text evidence="6">The sequence shown here is derived from an EMBL/GenBank/DDBJ whole genome shotgun (WGS) entry which is preliminary data.</text>
</comment>
<dbReference type="Proteomes" id="UP000250744">
    <property type="component" value="Unassembled WGS sequence"/>
</dbReference>
<dbReference type="OrthoDB" id="9786526at2"/>
<protein>
    <submittedName>
        <fullName evidence="6">LysR family transcriptional regulator</fullName>
    </submittedName>
</protein>
<dbReference type="RefSeq" id="WP_112159164.1">
    <property type="nucleotide sequence ID" value="NZ_QKRX01000006.1"/>
</dbReference>
<evidence type="ECO:0000256" key="4">
    <source>
        <dbReference type="ARBA" id="ARBA00023163"/>
    </source>
</evidence>
<name>A0A364NLZ6_9GAMM</name>
<comment type="similarity">
    <text evidence="1">Belongs to the LysR transcriptional regulatory family.</text>
</comment>
<dbReference type="SUPFAM" id="SSF53850">
    <property type="entry name" value="Periplasmic binding protein-like II"/>
    <property type="match status" value="1"/>
</dbReference>
<evidence type="ECO:0000256" key="3">
    <source>
        <dbReference type="ARBA" id="ARBA00023125"/>
    </source>
</evidence>
<dbReference type="PANTHER" id="PTHR30126:SF94">
    <property type="entry name" value="LYSR FAMILY TRANSCRIPTIONAL REGULATOR"/>
    <property type="match status" value="1"/>
</dbReference>
<evidence type="ECO:0000259" key="5">
    <source>
        <dbReference type="PROSITE" id="PS50931"/>
    </source>
</evidence>
<dbReference type="EMBL" id="QKRX01000006">
    <property type="protein sequence ID" value="RAU18081.1"/>
    <property type="molecule type" value="Genomic_DNA"/>
</dbReference>
<feature type="domain" description="HTH lysR-type" evidence="5">
    <location>
        <begin position="1"/>
        <end position="58"/>
    </location>
</feature>
<dbReference type="PROSITE" id="PS50931">
    <property type="entry name" value="HTH_LYSR"/>
    <property type="match status" value="1"/>
</dbReference>
<keyword evidence="3" id="KW-0238">DNA-binding</keyword>
<dbReference type="Pfam" id="PF00126">
    <property type="entry name" value="HTH_1"/>
    <property type="match status" value="1"/>
</dbReference>
<keyword evidence="7" id="KW-1185">Reference proteome</keyword>
<organism evidence="6 7">
    <name type="scientific">Nitrincola tibetensis</name>
    <dbReference type="NCBI Taxonomy" id="2219697"/>
    <lineage>
        <taxon>Bacteria</taxon>
        <taxon>Pseudomonadati</taxon>
        <taxon>Pseudomonadota</taxon>
        <taxon>Gammaproteobacteria</taxon>
        <taxon>Oceanospirillales</taxon>
        <taxon>Oceanospirillaceae</taxon>
        <taxon>Nitrincola</taxon>
    </lineage>
</organism>